<comment type="caution">
    <text evidence="1">The sequence shown here is derived from an EMBL/GenBank/DDBJ whole genome shotgun (WGS) entry which is preliminary data.</text>
</comment>
<evidence type="ECO:0000313" key="2">
    <source>
        <dbReference type="Proteomes" id="UP001596103"/>
    </source>
</evidence>
<accession>A0ABW0JC92</accession>
<sequence>MLKAILEGSKILALVALLVGAVTFNYHPEGKRYQTCDENSGGLYCGLQHTWDTLRGLFG</sequence>
<protein>
    <recommendedName>
        <fullName evidence="3">Transmembrane protein</fullName>
    </recommendedName>
</protein>
<dbReference type="Proteomes" id="UP001596103">
    <property type="component" value="Unassembled WGS sequence"/>
</dbReference>
<name>A0ABW0JC92_9BURK</name>
<evidence type="ECO:0008006" key="3">
    <source>
        <dbReference type="Google" id="ProtNLM"/>
    </source>
</evidence>
<evidence type="ECO:0000313" key="1">
    <source>
        <dbReference type="EMBL" id="MFC5430515.1"/>
    </source>
</evidence>
<organism evidence="1 2">
    <name type="scientific">Paraburkholderia denitrificans</name>
    <dbReference type="NCBI Taxonomy" id="694025"/>
    <lineage>
        <taxon>Bacteria</taxon>
        <taxon>Pseudomonadati</taxon>
        <taxon>Pseudomonadota</taxon>
        <taxon>Betaproteobacteria</taxon>
        <taxon>Burkholderiales</taxon>
        <taxon>Burkholderiaceae</taxon>
        <taxon>Paraburkholderia</taxon>
    </lineage>
</organism>
<keyword evidence="2" id="KW-1185">Reference proteome</keyword>
<dbReference type="EMBL" id="JBHSMP010000020">
    <property type="protein sequence ID" value="MFC5430515.1"/>
    <property type="molecule type" value="Genomic_DNA"/>
</dbReference>
<dbReference type="RefSeq" id="WP_377713026.1">
    <property type="nucleotide sequence ID" value="NZ_JBHSMP010000020.1"/>
</dbReference>
<gene>
    <name evidence="1" type="ORF">ACFPTO_17160</name>
</gene>
<reference evidence="2" key="1">
    <citation type="journal article" date="2019" name="Int. J. Syst. Evol. Microbiol.">
        <title>The Global Catalogue of Microorganisms (GCM) 10K type strain sequencing project: providing services to taxonomists for standard genome sequencing and annotation.</title>
        <authorList>
            <consortium name="The Broad Institute Genomics Platform"/>
            <consortium name="The Broad Institute Genome Sequencing Center for Infectious Disease"/>
            <person name="Wu L."/>
            <person name="Ma J."/>
        </authorList>
    </citation>
    <scope>NUCLEOTIDE SEQUENCE [LARGE SCALE GENOMIC DNA]</scope>
    <source>
        <strain evidence="2">CCUG 56042</strain>
    </source>
</reference>
<proteinExistence type="predicted"/>